<evidence type="ECO:0000313" key="2">
    <source>
        <dbReference type="Proteomes" id="UP001157502"/>
    </source>
</evidence>
<reference evidence="1" key="1">
    <citation type="submission" date="2021-05" db="EMBL/GenBank/DDBJ databases">
        <authorList>
            <person name="Pan Q."/>
            <person name="Jouanno E."/>
            <person name="Zahm M."/>
            <person name="Klopp C."/>
            <person name="Cabau C."/>
            <person name="Louis A."/>
            <person name="Berthelot C."/>
            <person name="Parey E."/>
            <person name="Roest Crollius H."/>
            <person name="Montfort J."/>
            <person name="Robinson-Rechavi M."/>
            <person name="Bouchez O."/>
            <person name="Lampietro C."/>
            <person name="Lopez Roques C."/>
            <person name="Donnadieu C."/>
            <person name="Postlethwait J."/>
            <person name="Bobe J."/>
            <person name="Dillon D."/>
            <person name="Chandos A."/>
            <person name="von Hippel F."/>
            <person name="Guiguen Y."/>
        </authorList>
    </citation>
    <scope>NUCLEOTIDE SEQUENCE</scope>
    <source>
        <strain evidence="1">YG-Jan2019</strain>
    </source>
</reference>
<proteinExistence type="predicted"/>
<comment type="caution">
    <text evidence="1">The sequence shown here is derived from an EMBL/GenBank/DDBJ whole genome shotgun (WGS) entry which is preliminary data.</text>
</comment>
<evidence type="ECO:0000313" key="1">
    <source>
        <dbReference type="EMBL" id="KAJ7999562.1"/>
    </source>
</evidence>
<sequence>MLHRRHFAPSGFRASAPCPSQGLGSGLTLTDVNSFFCLELRHRNASHLRYAPSSFEAPLPFSTVSTPLVLTDSPISLPDPLRAVGAAVSKPNHISGPVRGSERKCVMRKRRERV</sequence>
<keyword evidence="2" id="KW-1185">Reference proteome</keyword>
<organism evidence="1 2">
    <name type="scientific">Dallia pectoralis</name>
    <name type="common">Alaska blackfish</name>
    <dbReference type="NCBI Taxonomy" id="75939"/>
    <lineage>
        <taxon>Eukaryota</taxon>
        <taxon>Metazoa</taxon>
        <taxon>Chordata</taxon>
        <taxon>Craniata</taxon>
        <taxon>Vertebrata</taxon>
        <taxon>Euteleostomi</taxon>
        <taxon>Actinopterygii</taxon>
        <taxon>Neopterygii</taxon>
        <taxon>Teleostei</taxon>
        <taxon>Protacanthopterygii</taxon>
        <taxon>Esociformes</taxon>
        <taxon>Umbridae</taxon>
        <taxon>Dallia</taxon>
    </lineage>
</organism>
<protein>
    <submittedName>
        <fullName evidence="1">Uncharacterized protein</fullName>
    </submittedName>
</protein>
<dbReference type="EMBL" id="CM055743">
    <property type="protein sequence ID" value="KAJ7999562.1"/>
    <property type="molecule type" value="Genomic_DNA"/>
</dbReference>
<gene>
    <name evidence="1" type="ORF">DPEC_G00195710</name>
</gene>
<accession>A0ACC2G7J8</accession>
<name>A0ACC2G7J8_DALPE</name>
<dbReference type="Proteomes" id="UP001157502">
    <property type="component" value="Chromosome 16"/>
</dbReference>